<dbReference type="GeneID" id="24795228"/>
<dbReference type="HOGENOM" id="CLU_118482_3_4_2"/>
<dbReference type="InterPro" id="IPR002716">
    <property type="entry name" value="PIN_dom"/>
</dbReference>
<name>A0A075WDI0_ARCFL</name>
<keyword evidence="1" id="KW-1277">Toxin-antitoxin system</keyword>
<dbReference type="InterPro" id="IPR029060">
    <property type="entry name" value="PIN-like_dom_sf"/>
</dbReference>
<keyword evidence="5" id="KW-0460">Magnesium</keyword>
<dbReference type="InterPro" id="IPR051749">
    <property type="entry name" value="PINc/VapC_TA_RNase"/>
</dbReference>
<evidence type="ECO:0000256" key="1">
    <source>
        <dbReference type="ARBA" id="ARBA00022649"/>
    </source>
</evidence>
<dbReference type="PANTHER" id="PTHR42740">
    <property type="entry name" value="RIBONUCLEASE VAPC3"/>
    <property type="match status" value="1"/>
</dbReference>
<dbReference type="EMBL" id="CP006577">
    <property type="protein sequence ID" value="AIG98490.1"/>
    <property type="molecule type" value="Genomic_DNA"/>
</dbReference>
<dbReference type="GO" id="GO:0046872">
    <property type="term" value="F:metal ion binding"/>
    <property type="evidence" value="ECO:0007669"/>
    <property type="project" value="UniProtKB-KW"/>
</dbReference>
<dbReference type="AlphaFoldDB" id="A0A075WDI0"/>
<sequence>MFCLETTFLIDLLRGRDEALKFYAKIRDSKLYTTSISAWELLRGPKLIGKDKEFEVAVELLESLDVLPFSFNSAKIAVEIEKDLREKGMEVNLIDVLIASVAMEHSLKLVTRDEHFSRIKGLEVERYRPE</sequence>
<dbReference type="KEGG" id="afg:AFULGI_00017310"/>
<accession>A0A075WDI0</accession>
<evidence type="ECO:0000256" key="5">
    <source>
        <dbReference type="ARBA" id="ARBA00022842"/>
    </source>
</evidence>
<gene>
    <name evidence="7" type="ORF">AFULGI_00017310</name>
</gene>
<dbReference type="Pfam" id="PF01850">
    <property type="entry name" value="PIN"/>
    <property type="match status" value="1"/>
</dbReference>
<dbReference type="GO" id="GO:0004540">
    <property type="term" value="F:RNA nuclease activity"/>
    <property type="evidence" value="ECO:0007669"/>
    <property type="project" value="TreeGrafter"/>
</dbReference>
<evidence type="ECO:0000313" key="7">
    <source>
        <dbReference type="EMBL" id="AIG98490.1"/>
    </source>
</evidence>
<dbReference type="Proteomes" id="UP000028501">
    <property type="component" value="Chromosome"/>
</dbReference>
<evidence type="ECO:0000256" key="2">
    <source>
        <dbReference type="ARBA" id="ARBA00022722"/>
    </source>
</evidence>
<dbReference type="PANTHER" id="PTHR42740:SF1">
    <property type="entry name" value="RIBONUCLEASE VAPC3"/>
    <property type="match status" value="1"/>
</dbReference>
<proteinExistence type="predicted"/>
<reference evidence="7 8" key="1">
    <citation type="submission" date="2013-07" db="EMBL/GenBank/DDBJ databases">
        <title>Genome of Archaeoglobus fulgidus.</title>
        <authorList>
            <person name="Fiebig A."/>
            <person name="Birkeland N.-K."/>
        </authorList>
    </citation>
    <scope>NUCLEOTIDE SEQUENCE [LARGE SCALE GENOMIC DNA]</scope>
    <source>
        <strain evidence="7 8">DSM 8774</strain>
    </source>
</reference>
<organism evidence="7 8">
    <name type="scientific">Archaeoglobus fulgidus DSM 8774</name>
    <dbReference type="NCBI Taxonomy" id="1344584"/>
    <lineage>
        <taxon>Archaea</taxon>
        <taxon>Methanobacteriati</taxon>
        <taxon>Methanobacteriota</taxon>
        <taxon>Archaeoglobi</taxon>
        <taxon>Archaeoglobales</taxon>
        <taxon>Archaeoglobaceae</taxon>
        <taxon>Archaeoglobus</taxon>
    </lineage>
</organism>
<evidence type="ECO:0000313" key="8">
    <source>
        <dbReference type="Proteomes" id="UP000028501"/>
    </source>
</evidence>
<dbReference type="SMR" id="A0A075WDI0"/>
<dbReference type="SUPFAM" id="SSF88723">
    <property type="entry name" value="PIN domain-like"/>
    <property type="match status" value="1"/>
</dbReference>
<dbReference type="GO" id="GO:0016787">
    <property type="term" value="F:hydrolase activity"/>
    <property type="evidence" value="ECO:0007669"/>
    <property type="project" value="UniProtKB-KW"/>
</dbReference>
<dbReference type="Gene3D" id="3.40.50.1010">
    <property type="entry name" value="5'-nuclease"/>
    <property type="match status" value="1"/>
</dbReference>
<evidence type="ECO:0000256" key="4">
    <source>
        <dbReference type="ARBA" id="ARBA00022801"/>
    </source>
</evidence>
<dbReference type="CDD" id="cd09881">
    <property type="entry name" value="PIN_VapC4-5_FitB-like"/>
    <property type="match status" value="1"/>
</dbReference>
<evidence type="ECO:0000259" key="6">
    <source>
        <dbReference type="Pfam" id="PF01850"/>
    </source>
</evidence>
<keyword evidence="2" id="KW-0540">Nuclease</keyword>
<dbReference type="RefSeq" id="WP_010878976.1">
    <property type="nucleotide sequence ID" value="NZ_CP006577.1"/>
</dbReference>
<keyword evidence="3" id="KW-0479">Metal-binding</keyword>
<protein>
    <submittedName>
        <fullName evidence="7">Putative nucleic acid-binding protein</fullName>
    </submittedName>
</protein>
<keyword evidence="4" id="KW-0378">Hydrolase</keyword>
<evidence type="ECO:0000256" key="3">
    <source>
        <dbReference type="ARBA" id="ARBA00022723"/>
    </source>
</evidence>
<feature type="domain" description="PIN" evidence="6">
    <location>
        <begin position="3"/>
        <end position="121"/>
    </location>
</feature>